<dbReference type="EMBL" id="JANPWB010000005">
    <property type="protein sequence ID" value="KAJ1190517.1"/>
    <property type="molecule type" value="Genomic_DNA"/>
</dbReference>
<protein>
    <submittedName>
        <fullName evidence="2">Uncharacterized protein</fullName>
    </submittedName>
</protein>
<feature type="coiled-coil region" evidence="1">
    <location>
        <begin position="5"/>
        <end position="52"/>
    </location>
</feature>
<name>A0AAV7USD5_PLEWA</name>
<proteinExistence type="predicted"/>
<organism evidence="2 3">
    <name type="scientific">Pleurodeles waltl</name>
    <name type="common">Iberian ribbed newt</name>
    <dbReference type="NCBI Taxonomy" id="8319"/>
    <lineage>
        <taxon>Eukaryota</taxon>
        <taxon>Metazoa</taxon>
        <taxon>Chordata</taxon>
        <taxon>Craniata</taxon>
        <taxon>Vertebrata</taxon>
        <taxon>Euteleostomi</taxon>
        <taxon>Amphibia</taxon>
        <taxon>Batrachia</taxon>
        <taxon>Caudata</taxon>
        <taxon>Salamandroidea</taxon>
        <taxon>Salamandridae</taxon>
        <taxon>Pleurodelinae</taxon>
        <taxon>Pleurodeles</taxon>
    </lineage>
</organism>
<comment type="caution">
    <text evidence="2">The sequence shown here is derived from an EMBL/GenBank/DDBJ whole genome shotgun (WGS) entry which is preliminary data.</text>
</comment>
<gene>
    <name evidence="2" type="ORF">NDU88_007255</name>
</gene>
<keyword evidence="1" id="KW-0175">Coiled coil</keyword>
<keyword evidence="3" id="KW-1185">Reference proteome</keyword>
<reference evidence="2" key="1">
    <citation type="journal article" date="2022" name="bioRxiv">
        <title>Sequencing and chromosome-scale assembly of the giantPleurodeles waltlgenome.</title>
        <authorList>
            <person name="Brown T."/>
            <person name="Elewa A."/>
            <person name="Iarovenko S."/>
            <person name="Subramanian E."/>
            <person name="Araus A.J."/>
            <person name="Petzold A."/>
            <person name="Susuki M."/>
            <person name="Suzuki K.-i.T."/>
            <person name="Hayashi T."/>
            <person name="Toyoda A."/>
            <person name="Oliveira C."/>
            <person name="Osipova E."/>
            <person name="Leigh N.D."/>
            <person name="Simon A."/>
            <person name="Yun M.H."/>
        </authorList>
    </citation>
    <scope>NUCLEOTIDE SEQUENCE</scope>
    <source>
        <strain evidence="2">20211129_DDA</strain>
        <tissue evidence="2">Liver</tissue>
    </source>
</reference>
<evidence type="ECO:0000256" key="1">
    <source>
        <dbReference type="SAM" id="Coils"/>
    </source>
</evidence>
<dbReference type="AlphaFoldDB" id="A0AAV7USD5"/>
<evidence type="ECO:0000313" key="2">
    <source>
        <dbReference type="EMBL" id="KAJ1190517.1"/>
    </source>
</evidence>
<dbReference type="Proteomes" id="UP001066276">
    <property type="component" value="Chromosome 3_1"/>
</dbReference>
<sequence>MVLGREATLEHSKEELKEIAELEKELLDCDSLEEVKKALAKLIKTIQEFNANEVKKKADKVPKYFSKEKVHPYLLADYCAQTQPSSKT</sequence>
<evidence type="ECO:0000313" key="3">
    <source>
        <dbReference type="Proteomes" id="UP001066276"/>
    </source>
</evidence>
<accession>A0AAV7USD5</accession>